<feature type="domain" description="Glycosyltransferase family 28 N-terminal" evidence="3">
    <location>
        <begin position="3"/>
        <end position="96"/>
    </location>
</feature>
<protein>
    <submittedName>
        <fullName evidence="5">Glycosyl transferase</fullName>
    </submittedName>
</protein>
<dbReference type="InterPro" id="IPR004276">
    <property type="entry name" value="GlycoTrans_28_N"/>
</dbReference>
<keyword evidence="5" id="KW-0808">Transferase</keyword>
<comment type="pathway">
    <text evidence="1">Antibiotic biosynthesis; vancomycin biosynthesis.</text>
</comment>
<dbReference type="Gene3D" id="3.40.50.2000">
    <property type="entry name" value="Glycogen Phosphorylase B"/>
    <property type="match status" value="2"/>
</dbReference>
<sequence>MRFLLSTIGSRGEAQPVTALAVRLRELGNDVEVVAPPDFEELVTGNGIGFTPVGPNLRTATAVKTTPDDLRRLVEESVREQFRVVTRAADRADVLVAGGALQHATRSVAESIGAHYVYASFCANTLPSPHHAPPAMLGRVPVNGTPEDNLAQWDRHRHYFTSSRDTLNAERAKLGLAPIDDVRDHIFGDSPWLAADPVLGPWPGPGDLVQTGAWLLDDHRPLSPDLEAFLDDGEPPVYFGLGSMRGTPDMASQAVEAARELGRRVVLQRGWADLELTDDAKDCITIGEVNQQALFRRTAAIVHHGGAGTTTTAAAAGRPQVVLPHMYDQYYWGSQVERLNIGRSATAVTAEVLAEALGLTEEAAEVATQVRTDGARAAAERLMALQFD</sequence>
<dbReference type="InterPro" id="IPR010610">
    <property type="entry name" value="EryCIII-like_C"/>
</dbReference>
<evidence type="ECO:0000259" key="4">
    <source>
        <dbReference type="Pfam" id="PF06722"/>
    </source>
</evidence>
<dbReference type="Pfam" id="PF06722">
    <property type="entry name" value="EryCIII-like_C"/>
    <property type="match status" value="1"/>
</dbReference>
<organism evidence="5 6">
    <name type="scientific">Lentzea cavernae</name>
    <dbReference type="NCBI Taxonomy" id="2020703"/>
    <lineage>
        <taxon>Bacteria</taxon>
        <taxon>Bacillati</taxon>
        <taxon>Actinomycetota</taxon>
        <taxon>Actinomycetes</taxon>
        <taxon>Pseudonocardiales</taxon>
        <taxon>Pseudonocardiaceae</taxon>
        <taxon>Lentzea</taxon>
    </lineage>
</organism>
<evidence type="ECO:0000256" key="1">
    <source>
        <dbReference type="ARBA" id="ARBA00004660"/>
    </source>
</evidence>
<dbReference type="InterPro" id="IPR002213">
    <property type="entry name" value="UDP_glucos_trans"/>
</dbReference>
<feature type="domain" description="Erythromycin biosynthesis protein CIII-like C-terminal" evidence="4">
    <location>
        <begin position="286"/>
        <end position="372"/>
    </location>
</feature>
<dbReference type="SUPFAM" id="SSF53756">
    <property type="entry name" value="UDP-Glycosyltransferase/glycogen phosphorylase"/>
    <property type="match status" value="1"/>
</dbReference>
<keyword evidence="6" id="KW-1185">Reference proteome</keyword>
<evidence type="ECO:0000313" key="6">
    <source>
        <dbReference type="Proteomes" id="UP000605568"/>
    </source>
</evidence>
<dbReference type="InterPro" id="IPR050426">
    <property type="entry name" value="Glycosyltransferase_28"/>
</dbReference>
<gene>
    <name evidence="5" type="ORF">GCM10017774_59890</name>
</gene>
<dbReference type="Proteomes" id="UP000605568">
    <property type="component" value="Unassembled WGS sequence"/>
</dbReference>
<comment type="caution">
    <text evidence="5">The sequence shown here is derived from an EMBL/GenBank/DDBJ whole genome shotgun (WGS) entry which is preliminary data.</text>
</comment>
<reference evidence="6" key="1">
    <citation type="journal article" date="2019" name="Int. J. Syst. Evol. Microbiol.">
        <title>The Global Catalogue of Microorganisms (GCM) 10K type strain sequencing project: providing services to taxonomists for standard genome sequencing and annotation.</title>
        <authorList>
            <consortium name="The Broad Institute Genomics Platform"/>
            <consortium name="The Broad Institute Genome Sequencing Center for Infectious Disease"/>
            <person name="Wu L."/>
            <person name="Ma J."/>
        </authorList>
    </citation>
    <scope>NUCLEOTIDE SEQUENCE [LARGE SCALE GENOMIC DNA]</scope>
    <source>
        <strain evidence="6">CGMCC 4.7367</strain>
    </source>
</reference>
<evidence type="ECO:0000256" key="2">
    <source>
        <dbReference type="ARBA" id="ARBA00023194"/>
    </source>
</evidence>
<proteinExistence type="predicted"/>
<keyword evidence="2" id="KW-0045">Antibiotic biosynthesis</keyword>
<dbReference type="RefSeq" id="WP_191302681.1">
    <property type="nucleotide sequence ID" value="NZ_BNAR01000010.1"/>
</dbReference>
<evidence type="ECO:0000259" key="3">
    <source>
        <dbReference type="Pfam" id="PF03033"/>
    </source>
</evidence>
<dbReference type="CDD" id="cd03784">
    <property type="entry name" value="GT1_Gtf-like"/>
    <property type="match status" value="1"/>
</dbReference>
<dbReference type="PANTHER" id="PTHR48050">
    <property type="entry name" value="STEROL 3-BETA-GLUCOSYLTRANSFERASE"/>
    <property type="match status" value="1"/>
</dbReference>
<name>A0ABQ3MM86_9PSEU</name>
<accession>A0ABQ3MM86</accession>
<dbReference type="PANTHER" id="PTHR48050:SF13">
    <property type="entry name" value="STEROL 3-BETA-GLUCOSYLTRANSFERASE UGT80A2"/>
    <property type="match status" value="1"/>
</dbReference>
<dbReference type="Pfam" id="PF03033">
    <property type="entry name" value="Glyco_transf_28"/>
    <property type="match status" value="1"/>
</dbReference>
<evidence type="ECO:0000313" key="5">
    <source>
        <dbReference type="EMBL" id="GHH50592.1"/>
    </source>
</evidence>
<dbReference type="EMBL" id="BNAR01000010">
    <property type="protein sequence ID" value="GHH50592.1"/>
    <property type="molecule type" value="Genomic_DNA"/>
</dbReference>
<dbReference type="GO" id="GO:0016740">
    <property type="term" value="F:transferase activity"/>
    <property type="evidence" value="ECO:0007669"/>
    <property type="project" value="UniProtKB-KW"/>
</dbReference>